<dbReference type="EMBL" id="AAHNFW010000014">
    <property type="protein sequence ID" value="EBY1552512.1"/>
    <property type="molecule type" value="Genomic_DNA"/>
</dbReference>
<evidence type="ECO:0000256" key="1">
    <source>
        <dbReference type="SAM" id="Phobius"/>
    </source>
</evidence>
<keyword evidence="1" id="KW-0472">Membrane</keyword>
<reference evidence="2" key="1">
    <citation type="submission" date="2018-07" db="EMBL/GenBank/DDBJ databases">
        <authorList>
            <person name="Ashton P.M."/>
            <person name="Dallman T."/>
            <person name="Nair S."/>
            <person name="De Pinna E."/>
            <person name="Peters T."/>
            <person name="Grant K."/>
        </authorList>
    </citation>
    <scope>NUCLEOTIDE SEQUENCE</scope>
    <source>
        <strain evidence="2">357772</strain>
    </source>
</reference>
<comment type="caution">
    <text evidence="2">The sequence shown here is derived from an EMBL/GenBank/DDBJ whole genome shotgun (WGS) entry which is preliminary data.</text>
</comment>
<accession>A0A5W8MF73</accession>
<protein>
    <submittedName>
        <fullName evidence="2">Uncharacterized protein</fullName>
    </submittedName>
</protein>
<organism evidence="2">
    <name type="scientific">Salmonella enterica subsp. enterica serovar Hofit</name>
    <dbReference type="NCBI Taxonomy" id="2564537"/>
    <lineage>
        <taxon>Bacteria</taxon>
        <taxon>Pseudomonadati</taxon>
        <taxon>Pseudomonadota</taxon>
        <taxon>Gammaproteobacteria</taxon>
        <taxon>Enterobacterales</taxon>
        <taxon>Enterobacteriaceae</taxon>
        <taxon>Salmonella</taxon>
    </lineage>
</organism>
<feature type="non-terminal residue" evidence="2">
    <location>
        <position position="1"/>
    </location>
</feature>
<dbReference type="AlphaFoldDB" id="A0A5W8MF73"/>
<keyword evidence="1" id="KW-1133">Transmembrane helix</keyword>
<evidence type="ECO:0000313" key="2">
    <source>
        <dbReference type="EMBL" id="EBY1552512.1"/>
    </source>
</evidence>
<sequence>LTEKYDEQKYKSDLNAEMNASFGDATKLYNQHTEGVAALVNGGNASGIFSGVNNSMSKIGSGATSPLINNLTSAMPALPAYRECKPLYFFKDMPAEFYIDCEKIEWTRRVIGFLFYCLTFLTFFNTFTGLLRNKTEGA</sequence>
<keyword evidence="1" id="KW-0812">Transmembrane</keyword>
<gene>
    <name evidence="2" type="ORF">DU055_06135</name>
</gene>
<feature type="transmembrane region" description="Helical" evidence="1">
    <location>
        <begin position="113"/>
        <end position="131"/>
    </location>
</feature>
<proteinExistence type="predicted"/>
<name>A0A5W8MF73_SALET</name>